<dbReference type="InterPro" id="IPR011057">
    <property type="entry name" value="Mss4-like_sf"/>
</dbReference>
<evidence type="ECO:0000256" key="1">
    <source>
        <dbReference type="ARBA" id="ARBA00005495"/>
    </source>
</evidence>
<dbReference type="Gene3D" id="3.90.1590.10">
    <property type="entry name" value="glutathione-dependent formaldehyde- activating enzyme (gfa)"/>
    <property type="match status" value="1"/>
</dbReference>
<keyword evidence="4 6" id="KW-0456">Lyase</keyword>
<organism evidence="6 7">
    <name type="scientific">Grimontia marina</name>
    <dbReference type="NCBI Taxonomy" id="646534"/>
    <lineage>
        <taxon>Bacteria</taxon>
        <taxon>Pseudomonadati</taxon>
        <taxon>Pseudomonadota</taxon>
        <taxon>Gammaproteobacteria</taxon>
        <taxon>Vibrionales</taxon>
        <taxon>Vibrionaceae</taxon>
        <taxon>Grimontia</taxon>
    </lineage>
</organism>
<dbReference type="EMBL" id="FIZY01000007">
    <property type="protein sequence ID" value="CZF79609.1"/>
    <property type="molecule type" value="Genomic_DNA"/>
</dbReference>
<evidence type="ECO:0000313" key="6">
    <source>
        <dbReference type="EMBL" id="CZF79609.1"/>
    </source>
</evidence>
<dbReference type="PANTHER" id="PTHR33337:SF40">
    <property type="entry name" value="CENP-V_GFA DOMAIN-CONTAINING PROTEIN-RELATED"/>
    <property type="match status" value="1"/>
</dbReference>
<accession>A0A128EYF1</accession>
<protein>
    <submittedName>
        <fullName evidence="6">Putative glutathione-dependent formaldehyde-activating enzyme</fullName>
        <ecNumber evidence="6">4.4.1.22</ecNumber>
    </submittedName>
</protein>
<dbReference type="SUPFAM" id="SSF51316">
    <property type="entry name" value="Mss4-like"/>
    <property type="match status" value="1"/>
</dbReference>
<dbReference type="PROSITE" id="PS51891">
    <property type="entry name" value="CENP_V_GFA"/>
    <property type="match status" value="1"/>
</dbReference>
<dbReference type="AlphaFoldDB" id="A0A128EYF1"/>
<evidence type="ECO:0000313" key="7">
    <source>
        <dbReference type="Proteomes" id="UP000073601"/>
    </source>
</evidence>
<keyword evidence="7" id="KW-1185">Reference proteome</keyword>
<proteinExistence type="inferred from homology"/>
<dbReference type="Proteomes" id="UP000073601">
    <property type="component" value="Unassembled WGS sequence"/>
</dbReference>
<keyword evidence="2" id="KW-0479">Metal-binding</keyword>
<comment type="similarity">
    <text evidence="1">Belongs to the Gfa family.</text>
</comment>
<dbReference type="EC" id="4.4.1.22" evidence="6"/>
<dbReference type="InterPro" id="IPR006913">
    <property type="entry name" value="CENP-V/GFA"/>
</dbReference>
<dbReference type="GO" id="GO:0046872">
    <property type="term" value="F:metal ion binding"/>
    <property type="evidence" value="ECO:0007669"/>
    <property type="project" value="UniProtKB-KW"/>
</dbReference>
<name>A0A128EYF1_9GAMM</name>
<keyword evidence="3" id="KW-0862">Zinc</keyword>
<evidence type="ECO:0000256" key="4">
    <source>
        <dbReference type="ARBA" id="ARBA00023239"/>
    </source>
</evidence>
<reference evidence="7" key="1">
    <citation type="submission" date="2016-02" db="EMBL/GenBank/DDBJ databases">
        <authorList>
            <person name="Rodrigo-Torres Lidia"/>
            <person name="Arahal R.David."/>
        </authorList>
    </citation>
    <scope>NUCLEOTIDE SEQUENCE [LARGE SCALE GENOMIC DNA]</scope>
    <source>
        <strain evidence="7">CECT 8713</strain>
    </source>
</reference>
<gene>
    <name evidence="6" type="ORF">GMA8713_01046</name>
</gene>
<evidence type="ECO:0000256" key="2">
    <source>
        <dbReference type="ARBA" id="ARBA00022723"/>
    </source>
</evidence>
<evidence type="ECO:0000256" key="3">
    <source>
        <dbReference type="ARBA" id="ARBA00022833"/>
    </source>
</evidence>
<sequence length="165" mass="18512">MEICFITKRSRRIPNAWHFRFALNLVFTAQWFRFGGSVSCKVIMYLGSCLCGEVKYKLLSEPKKASNCHCTMCQKQHGAAFATYASLPKNDLVYISGLSALAEYNSSGSIVRKFCKVCGSSMEWGGSSQYPDWVSVAIATLDSPYKPNKIIDIQTDTKVCWLNYS</sequence>
<evidence type="ECO:0000259" key="5">
    <source>
        <dbReference type="PROSITE" id="PS51891"/>
    </source>
</evidence>
<dbReference type="GO" id="GO:0051907">
    <property type="term" value="F:S-(hydroxymethyl)glutathione synthase activity"/>
    <property type="evidence" value="ECO:0007669"/>
    <property type="project" value="UniProtKB-EC"/>
</dbReference>
<dbReference type="Pfam" id="PF04828">
    <property type="entry name" value="GFA"/>
    <property type="match status" value="1"/>
</dbReference>
<feature type="domain" description="CENP-V/GFA" evidence="5">
    <location>
        <begin position="45"/>
        <end position="152"/>
    </location>
</feature>
<dbReference type="PANTHER" id="PTHR33337">
    <property type="entry name" value="GFA DOMAIN-CONTAINING PROTEIN"/>
    <property type="match status" value="1"/>
</dbReference>